<dbReference type="GO" id="GO:0005783">
    <property type="term" value="C:endoplasmic reticulum"/>
    <property type="evidence" value="ECO:0007669"/>
    <property type="project" value="UniProtKB-SubCell"/>
</dbReference>
<evidence type="ECO:0000256" key="14">
    <source>
        <dbReference type="ARBA" id="ARBA00040991"/>
    </source>
</evidence>
<dbReference type="GO" id="GO:0000221">
    <property type="term" value="C:vacuolar proton-transporting V-type ATPase, V1 domain"/>
    <property type="evidence" value="ECO:0007669"/>
    <property type="project" value="InterPro"/>
</dbReference>
<gene>
    <name evidence="16" type="ORF">ONB1V03_LOCUS2755</name>
</gene>
<evidence type="ECO:0000256" key="4">
    <source>
        <dbReference type="ARBA" id="ARBA00022516"/>
    </source>
</evidence>
<evidence type="ECO:0000256" key="13">
    <source>
        <dbReference type="ARBA" id="ARBA00038024"/>
    </source>
</evidence>
<dbReference type="OrthoDB" id="5086500at2759"/>
<dbReference type="InterPro" id="IPR052374">
    <property type="entry name" value="SERAC1"/>
</dbReference>
<evidence type="ECO:0000313" key="17">
    <source>
        <dbReference type="Proteomes" id="UP000728032"/>
    </source>
</evidence>
<accession>A0A7R9LFM9</accession>
<comment type="similarity">
    <text evidence="13">Belongs to the SERAC1 family.</text>
</comment>
<evidence type="ECO:0000256" key="10">
    <source>
        <dbReference type="ARBA" id="ARBA00023136"/>
    </source>
</evidence>
<dbReference type="PANTHER" id="PTHR48182">
    <property type="entry name" value="PROTEIN SERAC1"/>
    <property type="match status" value="1"/>
</dbReference>
<keyword evidence="7" id="KW-1133">Transmembrane helix</keyword>
<dbReference type="EMBL" id="OC915516">
    <property type="protein sequence ID" value="CAD7640802.1"/>
    <property type="molecule type" value="Genomic_DNA"/>
</dbReference>
<dbReference type="Gene3D" id="1.25.10.10">
    <property type="entry name" value="Leucine-rich Repeat Variant"/>
    <property type="match status" value="1"/>
</dbReference>
<keyword evidence="9" id="KW-0496">Mitochondrion</keyword>
<evidence type="ECO:0000256" key="2">
    <source>
        <dbReference type="ARBA" id="ARBA00004173"/>
    </source>
</evidence>
<evidence type="ECO:0000256" key="6">
    <source>
        <dbReference type="ARBA" id="ARBA00022824"/>
    </source>
</evidence>
<proteinExistence type="inferred from homology"/>
<dbReference type="InterPro" id="IPR011989">
    <property type="entry name" value="ARM-like"/>
</dbReference>
<evidence type="ECO:0000256" key="8">
    <source>
        <dbReference type="ARBA" id="ARBA00023098"/>
    </source>
</evidence>
<dbReference type="SUPFAM" id="SSF53474">
    <property type="entry name" value="alpha/beta-Hydrolases"/>
    <property type="match status" value="1"/>
</dbReference>
<dbReference type="Proteomes" id="UP000728032">
    <property type="component" value="Unassembled WGS sequence"/>
</dbReference>
<evidence type="ECO:0000256" key="11">
    <source>
        <dbReference type="ARBA" id="ARBA00023209"/>
    </source>
</evidence>
<dbReference type="SUPFAM" id="SSF48371">
    <property type="entry name" value="ARM repeat"/>
    <property type="match status" value="1"/>
</dbReference>
<dbReference type="PANTHER" id="PTHR48182:SF2">
    <property type="entry name" value="PROTEIN SERAC1"/>
    <property type="match status" value="1"/>
</dbReference>
<dbReference type="InterPro" id="IPR016024">
    <property type="entry name" value="ARM-type_fold"/>
</dbReference>
<keyword evidence="6" id="KW-0256">Endoplasmic reticulum</keyword>
<keyword evidence="8" id="KW-0443">Lipid metabolism</keyword>
<keyword evidence="4" id="KW-0444">Lipid biosynthesis</keyword>
<name>A0A7R9LFM9_9ACAR</name>
<comment type="subcellular location">
    <subcellularLocation>
        <location evidence="3">Endoplasmic reticulum</location>
    </subcellularLocation>
    <subcellularLocation>
        <location evidence="1">Membrane</location>
        <topology evidence="1">Single-pass membrane protein</topology>
    </subcellularLocation>
    <subcellularLocation>
        <location evidence="2">Mitochondrion</location>
    </subcellularLocation>
</comment>
<evidence type="ECO:0000256" key="5">
    <source>
        <dbReference type="ARBA" id="ARBA00022692"/>
    </source>
</evidence>
<keyword evidence="12" id="KW-1208">Phospholipid metabolism</keyword>
<dbReference type="InterPro" id="IPR029058">
    <property type="entry name" value="AB_hydrolase_fold"/>
</dbReference>
<dbReference type="Gene3D" id="3.40.50.1820">
    <property type="entry name" value="alpha/beta hydrolase"/>
    <property type="match status" value="1"/>
</dbReference>
<sequence length="623" mass="71295">MKFKFLKSKSLYVTIGSVSLISSFGYLSHRLVTKYNFFAKNDIKSVSLDENKDYIYLTEELSNDYSEDFGSSQSSSTHLQLLGLIESTSGDNQVSEAAFSAITSTLFNDFQYREIAQNCHFKTGLRLARTPGVSSKLFLPPLKTHFLRTTTSPEPVYDFNQFLLNMFKKAHKSGDHCSECTKLFTELSIEMLERGRHSRQLDESIDFNDIHNFFKSLLSHKTPEVDWLYLQAIGQNILYDKTQCQTLVDSGLFLVLHYLRNNFSDEKVHDWVAQTLANLSVHKEFHSHFWSTNWFAVLVDWLQSDRLEWSLSAAKILHNLSEDSSDHLFPESIYLLHPLYYDTSNKNFDIVMVHGLLGGTFKTWRQCDTEKDTNAYTRCWPQTWLAAEVPNLRLLSVNYQTFVSNWNIECQDNTSVFTLKQRSSQLLKDLLSSRVGEKPIIWITHSMGGLIVKQMLVDINESNDPKLKPILNQTKGIVFYSVPHKGSDIAVWTPYLQRIISPSSELLELRKGSKSLLSLHERFVKMIETQGIACLSFGETLKSIIYCISNVCAIQVPKDSANPDIGHFHLLDENHFNSCKPKHKTSDSYRMVLHFIKSIVNRNKGDGDGSDDKISVLLSSTFT</sequence>
<organism evidence="16">
    <name type="scientific">Oppiella nova</name>
    <dbReference type="NCBI Taxonomy" id="334625"/>
    <lineage>
        <taxon>Eukaryota</taxon>
        <taxon>Metazoa</taxon>
        <taxon>Ecdysozoa</taxon>
        <taxon>Arthropoda</taxon>
        <taxon>Chelicerata</taxon>
        <taxon>Arachnida</taxon>
        <taxon>Acari</taxon>
        <taxon>Acariformes</taxon>
        <taxon>Sarcoptiformes</taxon>
        <taxon>Oribatida</taxon>
        <taxon>Brachypylina</taxon>
        <taxon>Oppioidea</taxon>
        <taxon>Oppiidae</taxon>
        <taxon>Oppiella</taxon>
    </lineage>
</organism>
<dbReference type="GO" id="GO:0008654">
    <property type="term" value="P:phospholipid biosynthetic process"/>
    <property type="evidence" value="ECO:0007669"/>
    <property type="project" value="UniProtKB-KW"/>
</dbReference>
<dbReference type="GO" id="GO:0046961">
    <property type="term" value="F:proton-transporting ATPase activity, rotational mechanism"/>
    <property type="evidence" value="ECO:0007669"/>
    <property type="project" value="InterPro"/>
</dbReference>
<dbReference type="EMBL" id="CAJPVJ010000691">
    <property type="protein sequence ID" value="CAG2163171.1"/>
    <property type="molecule type" value="Genomic_DNA"/>
</dbReference>
<dbReference type="InterPro" id="IPR004908">
    <property type="entry name" value="ATPase_V1-cplx_hsu"/>
</dbReference>
<reference evidence="16" key="1">
    <citation type="submission" date="2020-11" db="EMBL/GenBank/DDBJ databases">
        <authorList>
            <person name="Tran Van P."/>
        </authorList>
    </citation>
    <scope>NUCLEOTIDE SEQUENCE</scope>
</reference>
<dbReference type="AlphaFoldDB" id="A0A7R9LFM9"/>
<keyword evidence="5" id="KW-0812">Transmembrane</keyword>
<evidence type="ECO:0000256" key="15">
    <source>
        <dbReference type="ARBA" id="ARBA00041701"/>
    </source>
</evidence>
<dbReference type="Pfam" id="PF03224">
    <property type="entry name" value="V-ATPase_H_N"/>
    <property type="match status" value="1"/>
</dbReference>
<evidence type="ECO:0000256" key="1">
    <source>
        <dbReference type="ARBA" id="ARBA00004167"/>
    </source>
</evidence>
<keyword evidence="10" id="KW-0472">Membrane</keyword>
<keyword evidence="17" id="KW-1185">Reference proteome</keyword>
<evidence type="ECO:0000256" key="12">
    <source>
        <dbReference type="ARBA" id="ARBA00023264"/>
    </source>
</evidence>
<protein>
    <recommendedName>
        <fullName evidence="14">Protein SERAC1</fullName>
    </recommendedName>
    <alternativeName>
        <fullName evidence="15">Serine active site-containing protein 1</fullName>
    </alternativeName>
</protein>
<evidence type="ECO:0000256" key="9">
    <source>
        <dbReference type="ARBA" id="ARBA00023128"/>
    </source>
</evidence>
<evidence type="ECO:0000313" key="16">
    <source>
        <dbReference type="EMBL" id="CAD7640802.1"/>
    </source>
</evidence>
<evidence type="ECO:0000256" key="3">
    <source>
        <dbReference type="ARBA" id="ARBA00004240"/>
    </source>
</evidence>
<keyword evidence="11" id="KW-0594">Phospholipid biosynthesis</keyword>
<evidence type="ECO:0000256" key="7">
    <source>
        <dbReference type="ARBA" id="ARBA00022989"/>
    </source>
</evidence>
<dbReference type="GO" id="GO:0005739">
    <property type="term" value="C:mitochondrion"/>
    <property type="evidence" value="ECO:0007669"/>
    <property type="project" value="UniProtKB-SubCell"/>
</dbReference>